<organism evidence="1 2">
    <name type="scientific">Tanacetum coccineum</name>
    <dbReference type="NCBI Taxonomy" id="301880"/>
    <lineage>
        <taxon>Eukaryota</taxon>
        <taxon>Viridiplantae</taxon>
        <taxon>Streptophyta</taxon>
        <taxon>Embryophyta</taxon>
        <taxon>Tracheophyta</taxon>
        <taxon>Spermatophyta</taxon>
        <taxon>Magnoliopsida</taxon>
        <taxon>eudicotyledons</taxon>
        <taxon>Gunneridae</taxon>
        <taxon>Pentapetalae</taxon>
        <taxon>asterids</taxon>
        <taxon>campanulids</taxon>
        <taxon>Asterales</taxon>
        <taxon>Asteraceae</taxon>
        <taxon>Asteroideae</taxon>
        <taxon>Anthemideae</taxon>
        <taxon>Anthemidinae</taxon>
        <taxon>Tanacetum</taxon>
    </lineage>
</organism>
<reference evidence="1" key="1">
    <citation type="journal article" date="2022" name="Int. J. Mol. Sci.">
        <title>Draft Genome of Tanacetum Coccineum: Genomic Comparison of Closely Related Tanacetum-Family Plants.</title>
        <authorList>
            <person name="Yamashiro T."/>
            <person name="Shiraishi A."/>
            <person name="Nakayama K."/>
            <person name="Satake H."/>
        </authorList>
    </citation>
    <scope>NUCLEOTIDE SEQUENCE</scope>
</reference>
<reference evidence="1" key="2">
    <citation type="submission" date="2022-01" db="EMBL/GenBank/DDBJ databases">
        <authorList>
            <person name="Yamashiro T."/>
            <person name="Shiraishi A."/>
            <person name="Satake H."/>
            <person name="Nakayama K."/>
        </authorList>
    </citation>
    <scope>NUCLEOTIDE SEQUENCE</scope>
</reference>
<evidence type="ECO:0000313" key="1">
    <source>
        <dbReference type="EMBL" id="GJS92031.1"/>
    </source>
</evidence>
<dbReference type="EMBL" id="BQNB010011552">
    <property type="protein sequence ID" value="GJS92031.1"/>
    <property type="molecule type" value="Genomic_DNA"/>
</dbReference>
<protein>
    <submittedName>
        <fullName evidence="1">Uncharacterized protein</fullName>
    </submittedName>
</protein>
<accession>A0ABQ4ZRX1</accession>
<dbReference type="Proteomes" id="UP001151760">
    <property type="component" value="Unassembled WGS sequence"/>
</dbReference>
<keyword evidence="2" id="KW-1185">Reference proteome</keyword>
<name>A0ABQ4ZRX1_9ASTR</name>
<proteinExistence type="predicted"/>
<sequence length="84" mass="9835">MVVLGWFRRWLMAYGGDGVGYGSSRGGDGDMQRYVACDDEVEVMMGRRLEMFGVATAYLPEKIFRWSEKSWGRRKIMREVRREC</sequence>
<evidence type="ECO:0000313" key="2">
    <source>
        <dbReference type="Proteomes" id="UP001151760"/>
    </source>
</evidence>
<gene>
    <name evidence="1" type="ORF">Tco_0774667</name>
</gene>
<comment type="caution">
    <text evidence="1">The sequence shown here is derived from an EMBL/GenBank/DDBJ whole genome shotgun (WGS) entry which is preliminary data.</text>
</comment>